<evidence type="ECO:0000259" key="15">
    <source>
        <dbReference type="Pfam" id="PF18595"/>
    </source>
</evidence>
<feature type="region of interest" description="Disordered" evidence="13">
    <location>
        <begin position="261"/>
        <end position="291"/>
    </location>
</feature>
<dbReference type="OrthoDB" id="8194677at2759"/>
<evidence type="ECO:0000256" key="13">
    <source>
        <dbReference type="SAM" id="MobiDB-lite"/>
    </source>
</evidence>
<dbReference type="GO" id="GO:0044877">
    <property type="term" value="F:protein-containing complex binding"/>
    <property type="evidence" value="ECO:0007669"/>
    <property type="project" value="TreeGrafter"/>
</dbReference>
<organism evidence="16 17">
    <name type="scientific">Triparma retinervis</name>
    <dbReference type="NCBI Taxonomy" id="2557542"/>
    <lineage>
        <taxon>Eukaryota</taxon>
        <taxon>Sar</taxon>
        <taxon>Stramenopiles</taxon>
        <taxon>Ochrophyta</taxon>
        <taxon>Bolidophyceae</taxon>
        <taxon>Parmales</taxon>
        <taxon>Triparmaceae</taxon>
        <taxon>Triparma</taxon>
    </lineage>
</organism>
<name>A0A9W7A222_9STRA</name>
<evidence type="ECO:0000256" key="4">
    <source>
        <dbReference type="ARBA" id="ARBA00022454"/>
    </source>
</evidence>
<evidence type="ECO:0000256" key="9">
    <source>
        <dbReference type="ARBA" id="ARBA00023242"/>
    </source>
</evidence>
<keyword evidence="8 12" id="KW-0175">Coiled coil</keyword>
<protein>
    <recommendedName>
        <fullName evidence="18">Kinetochore protein NUF2</fullName>
    </recommendedName>
</protein>
<evidence type="ECO:0000313" key="17">
    <source>
        <dbReference type="Proteomes" id="UP001165082"/>
    </source>
</evidence>
<dbReference type="InterPro" id="IPR041112">
    <property type="entry name" value="Nuf2_DHR10-like"/>
</dbReference>
<reference evidence="16" key="1">
    <citation type="submission" date="2022-07" db="EMBL/GenBank/DDBJ databases">
        <title>Genome analysis of Parmales, a sister group of diatoms, reveals the evolutionary specialization of diatoms from phago-mixotrophs to photoautotrophs.</title>
        <authorList>
            <person name="Ban H."/>
            <person name="Sato S."/>
            <person name="Yoshikawa S."/>
            <person name="Kazumasa Y."/>
            <person name="Nakamura Y."/>
            <person name="Ichinomiya M."/>
            <person name="Saitoh K."/>
            <person name="Sato N."/>
            <person name="Blanc-Mathieu R."/>
            <person name="Endo H."/>
            <person name="Kuwata A."/>
            <person name="Ogata H."/>
        </authorList>
    </citation>
    <scope>NUCLEOTIDE SEQUENCE</scope>
</reference>
<feature type="compositionally biased region" description="Polar residues" evidence="13">
    <location>
        <begin position="7"/>
        <end position="20"/>
    </location>
</feature>
<dbReference type="PANTHER" id="PTHR21650">
    <property type="entry name" value="MEMBRALIN/KINETOCHORE PROTEIN NUF2"/>
    <property type="match status" value="1"/>
</dbReference>
<feature type="domain" description="Kinetochore protein Nuf2 N-terminal" evidence="14">
    <location>
        <begin position="30"/>
        <end position="165"/>
    </location>
</feature>
<evidence type="ECO:0000256" key="3">
    <source>
        <dbReference type="ARBA" id="ARBA00005498"/>
    </source>
</evidence>
<evidence type="ECO:0000256" key="12">
    <source>
        <dbReference type="SAM" id="Coils"/>
    </source>
</evidence>
<proteinExistence type="inferred from homology"/>
<dbReference type="Pfam" id="PF03800">
    <property type="entry name" value="Nuf2"/>
    <property type="match status" value="1"/>
</dbReference>
<evidence type="ECO:0008006" key="18">
    <source>
        <dbReference type="Google" id="ProtNLM"/>
    </source>
</evidence>
<dbReference type="Pfam" id="PF18595">
    <property type="entry name" value="Nuf2_DHR10-like"/>
    <property type="match status" value="1"/>
</dbReference>
<dbReference type="PANTHER" id="PTHR21650:SF2">
    <property type="entry name" value="KINETOCHORE PROTEIN NUF2"/>
    <property type="match status" value="1"/>
</dbReference>
<comment type="subcellular location">
    <subcellularLocation>
        <location evidence="2">Chromosome</location>
        <location evidence="2">Centromere</location>
        <location evidence="2">Kinetochore</location>
    </subcellularLocation>
    <subcellularLocation>
        <location evidence="1">Nucleus</location>
    </subcellularLocation>
</comment>
<keyword evidence="10" id="KW-0131">Cell cycle</keyword>
<evidence type="ECO:0000256" key="2">
    <source>
        <dbReference type="ARBA" id="ARBA00004629"/>
    </source>
</evidence>
<feature type="coiled-coil region" evidence="12">
    <location>
        <begin position="175"/>
        <end position="223"/>
    </location>
</feature>
<evidence type="ECO:0000256" key="11">
    <source>
        <dbReference type="ARBA" id="ARBA00023328"/>
    </source>
</evidence>
<evidence type="ECO:0000313" key="16">
    <source>
        <dbReference type="EMBL" id="GMH64281.1"/>
    </source>
</evidence>
<keyword evidence="7" id="KW-0995">Kinetochore</keyword>
<dbReference type="GO" id="GO:0051301">
    <property type="term" value="P:cell division"/>
    <property type="evidence" value="ECO:0007669"/>
    <property type="project" value="UniProtKB-KW"/>
</dbReference>
<dbReference type="GO" id="GO:0007052">
    <property type="term" value="P:mitotic spindle organization"/>
    <property type="evidence" value="ECO:0007669"/>
    <property type="project" value="TreeGrafter"/>
</dbReference>
<dbReference type="AlphaFoldDB" id="A0A9W7A222"/>
<dbReference type="InterPro" id="IPR038275">
    <property type="entry name" value="Nuf2_N_sf"/>
</dbReference>
<keyword evidence="6" id="KW-0498">Mitosis</keyword>
<comment type="caution">
    <text evidence="16">The sequence shown here is derived from an EMBL/GenBank/DDBJ whole genome shotgun (WGS) entry which is preliminary data.</text>
</comment>
<keyword evidence="11" id="KW-0137">Centromere</keyword>
<keyword evidence="4" id="KW-0158">Chromosome</keyword>
<keyword evidence="5" id="KW-0132">Cell division</keyword>
<feature type="domain" description="Nuf2 DHR10-like" evidence="15">
    <location>
        <begin position="282"/>
        <end position="394"/>
    </location>
</feature>
<keyword evidence="9" id="KW-0539">Nucleus</keyword>
<dbReference type="GO" id="GO:0051315">
    <property type="term" value="P:attachment of mitotic spindle microtubules to kinetochore"/>
    <property type="evidence" value="ECO:0007669"/>
    <property type="project" value="TreeGrafter"/>
</dbReference>
<comment type="similarity">
    <text evidence="3">Belongs to the NUF2 family.</text>
</comment>
<keyword evidence="17" id="KW-1185">Reference proteome</keyword>
<dbReference type="EMBL" id="BRXZ01003901">
    <property type="protein sequence ID" value="GMH64281.1"/>
    <property type="molecule type" value="Genomic_DNA"/>
</dbReference>
<dbReference type="GO" id="GO:0031262">
    <property type="term" value="C:Ndc80 complex"/>
    <property type="evidence" value="ECO:0007669"/>
    <property type="project" value="InterPro"/>
</dbReference>
<evidence type="ECO:0000256" key="8">
    <source>
        <dbReference type="ARBA" id="ARBA00023054"/>
    </source>
</evidence>
<evidence type="ECO:0000256" key="10">
    <source>
        <dbReference type="ARBA" id="ARBA00023306"/>
    </source>
</evidence>
<accession>A0A9W7A222</accession>
<feature type="region of interest" description="Disordered" evidence="13">
    <location>
        <begin position="1"/>
        <end position="24"/>
    </location>
</feature>
<dbReference type="InterPro" id="IPR005549">
    <property type="entry name" value="Kinetochore_Nuf2_N"/>
</dbReference>
<evidence type="ECO:0000256" key="7">
    <source>
        <dbReference type="ARBA" id="ARBA00022838"/>
    </source>
</evidence>
<evidence type="ECO:0000259" key="14">
    <source>
        <dbReference type="Pfam" id="PF03800"/>
    </source>
</evidence>
<dbReference type="Gene3D" id="1.10.418.60">
    <property type="entry name" value="Ncd80 complex, Nuf2 subunit"/>
    <property type="match status" value="1"/>
</dbReference>
<evidence type="ECO:0000256" key="5">
    <source>
        <dbReference type="ARBA" id="ARBA00022618"/>
    </source>
</evidence>
<dbReference type="GO" id="GO:0005634">
    <property type="term" value="C:nucleus"/>
    <property type="evidence" value="ECO:0007669"/>
    <property type="project" value="UniProtKB-SubCell"/>
</dbReference>
<sequence length="465" mass="52320">MSAFGSGYNSTARGSLAASQNKREEKQQTFSFPLLKSGEILQCMHELQIPLGEAELMEPEKNKSAIRKAMINLIELCTGVTREEMSQPAFAGLSALNYPELHEDSIPELSFLRSCSKMMAICGIIDFGLKDITNPSSKRLRRQLSGIINFAKFREERLQMYGELNVQREGIMEKLRQTQEDNGSLHGQLEQLKQQSAGEVKIIEQVEEECAEIETKIGALNKQQAAIRHESGELKKKANDLKDRNATISIAIQEGQAEEKKLSSQIVQSPERVKREMSSATERLENERKESLQLERDAQKMKTCVANAGKALKDVAKATTALEEVDAEVNKFQNAQEEIRTAQGSISNHEEKKAEAEMAAKDAERGLNKYEEKTTHLRNAASVKTSQAQSHLLESQTELMKVEKTRRDGMARIQSMESEVRNTETMMDDEEIANAKVVEDMIAQYRKMENVVLEHQKGLMNQLVV</sequence>
<gene>
    <name evidence="16" type="ORF">TrRE_jg9796</name>
</gene>
<dbReference type="Proteomes" id="UP001165082">
    <property type="component" value="Unassembled WGS sequence"/>
</dbReference>
<dbReference type="GO" id="GO:0051383">
    <property type="term" value="P:kinetochore organization"/>
    <property type="evidence" value="ECO:0007669"/>
    <property type="project" value="TreeGrafter"/>
</dbReference>
<feature type="compositionally biased region" description="Basic and acidic residues" evidence="13">
    <location>
        <begin position="271"/>
        <end position="291"/>
    </location>
</feature>
<evidence type="ECO:0000256" key="6">
    <source>
        <dbReference type="ARBA" id="ARBA00022776"/>
    </source>
</evidence>
<evidence type="ECO:0000256" key="1">
    <source>
        <dbReference type="ARBA" id="ARBA00004123"/>
    </source>
</evidence>
<dbReference type="GO" id="GO:0045132">
    <property type="term" value="P:meiotic chromosome segregation"/>
    <property type="evidence" value="ECO:0007669"/>
    <property type="project" value="TreeGrafter"/>
</dbReference>